<evidence type="ECO:0000313" key="8">
    <source>
        <dbReference type="Proteomes" id="UP000237153"/>
    </source>
</evidence>
<evidence type="ECO:0000256" key="3">
    <source>
        <dbReference type="ARBA" id="ARBA00022692"/>
    </source>
</evidence>
<feature type="transmembrane region" description="Helical" evidence="6">
    <location>
        <begin position="188"/>
        <end position="210"/>
    </location>
</feature>
<feature type="transmembrane region" description="Helical" evidence="6">
    <location>
        <begin position="324"/>
        <end position="341"/>
    </location>
</feature>
<feature type="transmembrane region" description="Helical" evidence="6">
    <location>
        <begin position="88"/>
        <end position="108"/>
    </location>
</feature>
<feature type="transmembrane region" description="Helical" evidence="6">
    <location>
        <begin position="385"/>
        <end position="405"/>
    </location>
</feature>
<evidence type="ECO:0000256" key="6">
    <source>
        <dbReference type="SAM" id="Phobius"/>
    </source>
</evidence>
<dbReference type="PANTHER" id="PTHR11706:SF33">
    <property type="entry name" value="NATURAL RESISTANCE-ASSOCIATED MACROPHAGE PROTEIN 2"/>
    <property type="match status" value="1"/>
</dbReference>
<keyword evidence="5 6" id="KW-0472">Membrane</keyword>
<dbReference type="GO" id="GO:0005384">
    <property type="term" value="F:manganese ion transmembrane transporter activity"/>
    <property type="evidence" value="ECO:0007669"/>
    <property type="project" value="TreeGrafter"/>
</dbReference>
<feature type="transmembrane region" description="Helical" evidence="6">
    <location>
        <begin position="146"/>
        <end position="168"/>
    </location>
</feature>
<organism evidence="7 8">
    <name type="scientific">Fervidicoccus fontis</name>
    <dbReference type="NCBI Taxonomy" id="683846"/>
    <lineage>
        <taxon>Archaea</taxon>
        <taxon>Thermoproteota</taxon>
        <taxon>Thermoprotei</taxon>
        <taxon>Fervidicoccales</taxon>
        <taxon>Fervidicoccaceae</taxon>
        <taxon>Fervidicoccus</taxon>
    </lineage>
</organism>
<evidence type="ECO:0000313" key="7">
    <source>
        <dbReference type="EMBL" id="PMB76002.1"/>
    </source>
</evidence>
<dbReference type="GO" id="GO:0015086">
    <property type="term" value="F:cadmium ion transmembrane transporter activity"/>
    <property type="evidence" value="ECO:0007669"/>
    <property type="project" value="TreeGrafter"/>
</dbReference>
<dbReference type="EMBL" id="PNIM01000002">
    <property type="protein sequence ID" value="PMB76002.1"/>
    <property type="molecule type" value="Genomic_DNA"/>
</dbReference>
<feature type="transmembrane region" description="Helical" evidence="6">
    <location>
        <begin position="7"/>
        <end position="25"/>
    </location>
</feature>
<evidence type="ECO:0000256" key="2">
    <source>
        <dbReference type="ARBA" id="ARBA00022448"/>
    </source>
</evidence>
<keyword evidence="4 6" id="KW-1133">Transmembrane helix</keyword>
<dbReference type="PRINTS" id="PR00447">
    <property type="entry name" value="NATRESASSCMP"/>
</dbReference>
<gene>
    <name evidence="7" type="ORF">C0188_00525</name>
</gene>
<evidence type="ECO:0008006" key="9">
    <source>
        <dbReference type="Google" id="ProtNLM"/>
    </source>
</evidence>
<keyword evidence="2" id="KW-0813">Transport</keyword>
<proteinExistence type="predicted"/>
<dbReference type="GO" id="GO:0005886">
    <property type="term" value="C:plasma membrane"/>
    <property type="evidence" value="ECO:0007669"/>
    <property type="project" value="TreeGrafter"/>
</dbReference>
<sequence length="406" mass="43976">MTGKLENLKRILAIGPATLVSVAYIDPGNFGTNIEAGSKYGLTLLWVIWLSGAMAIMFQYISGKVGIVTEKGLLDVSMAKLRKNEKKLYFFGLFIAILATDMAEFVGMAVGFHLILGIPLSISAGLSVVDVLLLFLLTEDLGRMEIVIAGLVGIVGLSYLIELVIVHANPEEILMHSFIPYLSGSEMILTATSIIGATIMPHAIILHSYLSAEKSAGKGGINKKGEIKNHLKETLVNLGGASLVNAAIQIMSYYAFYLKGLTNITSLESAYYTLAPLFGALASWIFAISLFSSGLSSSMVSVIAGVKILESYFGTPTKQWKVRLMLRLINMVPFLIAVYLGVDMMSILVYTQAILSFSLPLVLFPLINISKDGNLMGGYKISKPLYVISLVSTVFIVLINIAMFVF</sequence>
<dbReference type="Pfam" id="PF01566">
    <property type="entry name" value="Nramp"/>
    <property type="match status" value="1"/>
</dbReference>
<feature type="transmembrane region" description="Helical" evidence="6">
    <location>
        <begin position="45"/>
        <end position="67"/>
    </location>
</feature>
<comment type="subcellular location">
    <subcellularLocation>
        <location evidence="1">Membrane</location>
        <topology evidence="1">Multi-pass membrane protein</topology>
    </subcellularLocation>
</comment>
<dbReference type="NCBIfam" id="NF037982">
    <property type="entry name" value="Nramp_1"/>
    <property type="match status" value="1"/>
</dbReference>
<feature type="transmembrane region" description="Helical" evidence="6">
    <location>
        <begin position="277"/>
        <end position="303"/>
    </location>
</feature>
<name>A0A2J6N7D0_9CREN</name>
<dbReference type="PANTHER" id="PTHR11706">
    <property type="entry name" value="SOLUTE CARRIER PROTEIN FAMILY 11 MEMBER"/>
    <property type="match status" value="1"/>
</dbReference>
<feature type="transmembrane region" description="Helical" evidence="6">
    <location>
        <begin position="114"/>
        <end position="137"/>
    </location>
</feature>
<keyword evidence="3 6" id="KW-0812">Transmembrane</keyword>
<comment type="caution">
    <text evidence="7">The sequence shown here is derived from an EMBL/GenBank/DDBJ whole genome shotgun (WGS) entry which is preliminary data.</text>
</comment>
<dbReference type="GO" id="GO:0034755">
    <property type="term" value="P:iron ion transmembrane transport"/>
    <property type="evidence" value="ECO:0007669"/>
    <property type="project" value="TreeGrafter"/>
</dbReference>
<evidence type="ECO:0000256" key="1">
    <source>
        <dbReference type="ARBA" id="ARBA00004141"/>
    </source>
</evidence>
<evidence type="ECO:0000256" key="4">
    <source>
        <dbReference type="ARBA" id="ARBA00022989"/>
    </source>
</evidence>
<feature type="transmembrane region" description="Helical" evidence="6">
    <location>
        <begin position="234"/>
        <end position="257"/>
    </location>
</feature>
<feature type="transmembrane region" description="Helical" evidence="6">
    <location>
        <begin position="347"/>
        <end position="364"/>
    </location>
</feature>
<reference evidence="7 8" key="1">
    <citation type="submission" date="2018-01" db="EMBL/GenBank/DDBJ databases">
        <title>Metagenomic assembled genomes from two thermal pools in the Uzon Caldera, Kamchatka, Russia.</title>
        <authorList>
            <person name="Wilkins L."/>
            <person name="Ettinger C."/>
        </authorList>
    </citation>
    <scope>NUCLEOTIDE SEQUENCE [LARGE SCALE GENOMIC DNA]</scope>
    <source>
        <strain evidence="7">ZAV-06</strain>
    </source>
</reference>
<evidence type="ECO:0000256" key="5">
    <source>
        <dbReference type="ARBA" id="ARBA00023136"/>
    </source>
</evidence>
<dbReference type="InterPro" id="IPR001046">
    <property type="entry name" value="NRAMP_fam"/>
</dbReference>
<dbReference type="Proteomes" id="UP000237153">
    <property type="component" value="Unassembled WGS sequence"/>
</dbReference>
<protein>
    <recommendedName>
        <fullName evidence="9">Divalent metal cation transporter</fullName>
    </recommendedName>
</protein>
<accession>A0A2J6N7D0</accession>
<dbReference type="AlphaFoldDB" id="A0A2J6N7D0"/>